<dbReference type="WBParaSite" id="PS1159_v2.g19159.t3">
    <property type="protein sequence ID" value="PS1159_v2.g19159.t3"/>
    <property type="gene ID" value="PS1159_v2.g19159"/>
</dbReference>
<dbReference type="Proteomes" id="UP000887580">
    <property type="component" value="Unplaced"/>
</dbReference>
<sequence>MPHENSIETTESDLFVKEKSNELKNGISIAASTHFIQNPFEFPRQQNDGMIEPELSQFKASQHLFNPNEASYKYQHSLQQQQRLPALPAAGFQQISNFDEAHNRHPPHQQQQDGEGHYEEEFYGDEYYMDVKHDHDAESVFDIEAEEDAAVSELEIQRNKATSTNSRKYTFIQRPKAQTFVCEYCNKQLRYKSKYLEHLRIHTGERPFTCSFCEASFTQRGALKQHERIHTGSKPHYCLTCDKNFRTASTLNIHLKTHSATDTVIAGFESALQDPFLEDHARIAEELAFEEAQQQQEKEDDEYFQIYEEPESNELTHRWHVNHITQTIVETTHVPPESELNLARFSDGRLQVNDTILEPEHFPMDGVTFYYYTLSNNEILTFMYDEGSNTLEIVETNDNNGVAAIQEEIPPHDTEIPHYQEEHFEDAEGEYEVYEEVLPGEIVAQTSAAEYEAVYENGQQKAGLKDHPPTEYIIDPAPAVVDVEHMNELQVDNKQLITVVAAPSDEMAPEMIAVNKAFYPPTRRKVYPPLHLIKKPQKPKNLEWIINAVAAGKKLEDATPHKRKKPTIKDCEICGLTLKYPSKIAAHMRTHSGEKPFKCDICGRGFAMNTTLRMHIRRHLKEKEYRCTYPDCNKSFVNGALLNYHYQNRHLSRRKFACLRGCGTTFFSNKERERHEKVCIPSMQFLYFRFACLRGCGTTFFSNKERERHEKVCIPSMVHEDEDDDNLQYEEFVNPETGETEKWIFSGYSEESWDNTNMDNVVIEESGQISTIDEVHY</sequence>
<protein>
    <submittedName>
        <fullName evidence="2">C2H2-type domain-containing protein</fullName>
    </submittedName>
</protein>
<evidence type="ECO:0000313" key="2">
    <source>
        <dbReference type="WBParaSite" id="PS1159_v2.g19159.t3"/>
    </source>
</evidence>
<organism evidence="1 2">
    <name type="scientific">Panagrolaimus sp. PS1159</name>
    <dbReference type="NCBI Taxonomy" id="55785"/>
    <lineage>
        <taxon>Eukaryota</taxon>
        <taxon>Metazoa</taxon>
        <taxon>Ecdysozoa</taxon>
        <taxon>Nematoda</taxon>
        <taxon>Chromadorea</taxon>
        <taxon>Rhabditida</taxon>
        <taxon>Tylenchina</taxon>
        <taxon>Panagrolaimomorpha</taxon>
        <taxon>Panagrolaimoidea</taxon>
        <taxon>Panagrolaimidae</taxon>
        <taxon>Panagrolaimus</taxon>
    </lineage>
</organism>
<proteinExistence type="predicted"/>
<evidence type="ECO:0000313" key="1">
    <source>
        <dbReference type="Proteomes" id="UP000887580"/>
    </source>
</evidence>
<reference evidence="2" key="1">
    <citation type="submission" date="2022-11" db="UniProtKB">
        <authorList>
            <consortium name="WormBaseParasite"/>
        </authorList>
    </citation>
    <scope>IDENTIFICATION</scope>
</reference>
<name>A0AC35FPY2_9BILA</name>
<accession>A0AC35FPY2</accession>